<accession>A0A2Z6RNG7</accession>
<dbReference type="SUPFAM" id="SSF49899">
    <property type="entry name" value="Concanavalin A-like lectins/glucanases"/>
    <property type="match status" value="1"/>
</dbReference>
<dbReference type="EMBL" id="BLAL01000080">
    <property type="protein sequence ID" value="GES84560.1"/>
    <property type="molecule type" value="Genomic_DNA"/>
</dbReference>
<sequence length="190" mass="21327">MSNPPTVKRITSYPPSYWSIEAPRDGIQVKSVDKHLNYNVNNVQKNDQWTLVSVLNSLSTNGGALIIFRIRVNSIANATEVKLVLPTGVHLRYTPADGFNYQWYKGGNFEKLSSSNIRVDKAWHTIVLSLTPQVVTLLEDGIHKFNWKFNVPNTVNPTFNMAISGTRSNLDIDIGDVYAIPPNIDNNIED</sequence>
<proteinExistence type="predicted"/>
<reference evidence="2" key="2">
    <citation type="submission" date="2019-10" db="EMBL/GenBank/DDBJ databases">
        <title>Conservation and host-specific expression of non-tandemly repeated heterogenous ribosome RNA gene in arbuscular mycorrhizal fungi.</title>
        <authorList>
            <person name="Maeda T."/>
            <person name="Kobayashi Y."/>
            <person name="Nakagawa T."/>
            <person name="Ezawa T."/>
            <person name="Yamaguchi K."/>
            <person name="Bino T."/>
            <person name="Nishimoto Y."/>
            <person name="Shigenobu S."/>
            <person name="Kawaguchi M."/>
        </authorList>
    </citation>
    <scope>NUCLEOTIDE SEQUENCE</scope>
    <source>
        <strain evidence="2">HR1</strain>
    </source>
</reference>
<evidence type="ECO:0000313" key="2">
    <source>
        <dbReference type="EMBL" id="GES84560.1"/>
    </source>
</evidence>
<keyword evidence="3" id="KW-1185">Reference proteome</keyword>
<evidence type="ECO:0000313" key="3">
    <source>
        <dbReference type="Proteomes" id="UP000247702"/>
    </source>
</evidence>
<dbReference type="InterPro" id="IPR013320">
    <property type="entry name" value="ConA-like_dom_sf"/>
</dbReference>
<organism evidence="1 3">
    <name type="scientific">Rhizophagus clarus</name>
    <dbReference type="NCBI Taxonomy" id="94130"/>
    <lineage>
        <taxon>Eukaryota</taxon>
        <taxon>Fungi</taxon>
        <taxon>Fungi incertae sedis</taxon>
        <taxon>Mucoromycota</taxon>
        <taxon>Glomeromycotina</taxon>
        <taxon>Glomeromycetes</taxon>
        <taxon>Glomerales</taxon>
        <taxon>Glomeraceae</taxon>
        <taxon>Rhizophagus</taxon>
    </lineage>
</organism>
<dbReference type="STRING" id="94130.A0A2Z6RNG7"/>
<dbReference type="AlphaFoldDB" id="A0A2Z6RNG7"/>
<dbReference type="Proteomes" id="UP000615446">
    <property type="component" value="Unassembled WGS sequence"/>
</dbReference>
<protein>
    <submittedName>
        <fullName evidence="2">LamG domain-containing protein</fullName>
    </submittedName>
</protein>
<dbReference type="EMBL" id="BEXD01003939">
    <property type="protein sequence ID" value="GBC04316.1"/>
    <property type="molecule type" value="Genomic_DNA"/>
</dbReference>
<comment type="caution">
    <text evidence="1">The sequence shown here is derived from an EMBL/GenBank/DDBJ whole genome shotgun (WGS) entry which is preliminary data.</text>
</comment>
<dbReference type="Proteomes" id="UP000247702">
    <property type="component" value="Unassembled WGS sequence"/>
</dbReference>
<gene>
    <name evidence="2" type="ORF">RCL2_001167500</name>
    <name evidence="1" type="ORF">RclHR1_05610003</name>
</gene>
<dbReference type="OrthoDB" id="2391447at2759"/>
<name>A0A2Z6RNG7_9GLOM</name>
<reference evidence="1 3" key="1">
    <citation type="submission" date="2017-11" db="EMBL/GenBank/DDBJ databases">
        <title>The genome of Rhizophagus clarus HR1 reveals common genetic basis of auxotrophy among arbuscular mycorrhizal fungi.</title>
        <authorList>
            <person name="Kobayashi Y."/>
        </authorList>
    </citation>
    <scope>NUCLEOTIDE SEQUENCE [LARGE SCALE GENOMIC DNA]</scope>
    <source>
        <strain evidence="1 3">HR1</strain>
    </source>
</reference>
<evidence type="ECO:0000313" key="1">
    <source>
        <dbReference type="EMBL" id="GBC04316.1"/>
    </source>
</evidence>